<keyword evidence="3" id="KW-1185">Reference proteome</keyword>
<reference evidence="2" key="1">
    <citation type="submission" date="2023-03" db="EMBL/GenBank/DDBJ databases">
        <title>Massive genome expansion in bonnet fungi (Mycena s.s.) driven by repeated elements and novel gene families across ecological guilds.</title>
        <authorList>
            <consortium name="Lawrence Berkeley National Laboratory"/>
            <person name="Harder C.B."/>
            <person name="Miyauchi S."/>
            <person name="Viragh M."/>
            <person name="Kuo A."/>
            <person name="Thoen E."/>
            <person name="Andreopoulos B."/>
            <person name="Lu D."/>
            <person name="Skrede I."/>
            <person name="Drula E."/>
            <person name="Henrissat B."/>
            <person name="Morin E."/>
            <person name="Kohler A."/>
            <person name="Barry K."/>
            <person name="LaButti K."/>
            <person name="Morin E."/>
            <person name="Salamov A."/>
            <person name="Lipzen A."/>
            <person name="Mereny Z."/>
            <person name="Hegedus B."/>
            <person name="Baldrian P."/>
            <person name="Stursova M."/>
            <person name="Weitz H."/>
            <person name="Taylor A."/>
            <person name="Grigoriev I.V."/>
            <person name="Nagy L.G."/>
            <person name="Martin F."/>
            <person name="Kauserud H."/>
        </authorList>
    </citation>
    <scope>NUCLEOTIDE SEQUENCE</scope>
    <source>
        <strain evidence="2">9144</strain>
    </source>
</reference>
<evidence type="ECO:0000256" key="1">
    <source>
        <dbReference type="SAM" id="MobiDB-lite"/>
    </source>
</evidence>
<dbReference type="Proteomes" id="UP001219525">
    <property type="component" value="Unassembled WGS sequence"/>
</dbReference>
<comment type="caution">
    <text evidence="2">The sequence shown here is derived from an EMBL/GenBank/DDBJ whole genome shotgun (WGS) entry which is preliminary data.</text>
</comment>
<evidence type="ECO:0000313" key="3">
    <source>
        <dbReference type="Proteomes" id="UP001219525"/>
    </source>
</evidence>
<organism evidence="2 3">
    <name type="scientific">Mycena pura</name>
    <dbReference type="NCBI Taxonomy" id="153505"/>
    <lineage>
        <taxon>Eukaryota</taxon>
        <taxon>Fungi</taxon>
        <taxon>Dikarya</taxon>
        <taxon>Basidiomycota</taxon>
        <taxon>Agaricomycotina</taxon>
        <taxon>Agaricomycetes</taxon>
        <taxon>Agaricomycetidae</taxon>
        <taxon>Agaricales</taxon>
        <taxon>Marasmiineae</taxon>
        <taxon>Mycenaceae</taxon>
        <taxon>Mycena</taxon>
    </lineage>
</organism>
<feature type="compositionally biased region" description="Basic residues" evidence="1">
    <location>
        <begin position="157"/>
        <end position="166"/>
    </location>
</feature>
<sequence>MQLASHGARALARRAPPTARSIHIPSALRPHTTSLAQRLLSQTRLALTRFATHLTAPGVGSPVSVARSFHVNPTIQQRLSFTARTTLARPLQPTFLPRAPVVPRTMAQVGLGTARNFSSGRPIFQHLAENIPIAGRAFYEADWDAHMRQEMENMTRPSKKRASKKQASKELSKPTEKLLAPAHAPSTSVSDMEHYFPASSVSSVITYMLIPLAPTPTERAPLPEFPSGRLPLAALLEMHDSHETHSLRVSSLFQRLDAADVWSRGAVCSGYASSVGPRGVCTILKVEFVGWSKAAVRGIIGESGTGWCVLEETIGATGLENSFDDGELSDTSSILSEIGLEDPVPSPPAGVTNSTSSFVFPTLDFSSAFLGASGADARSPAASGRSGTDLFAHSNSSGSDLGAWPDDASSVAFVDPPSENGWFETGSRNPWLETSSSLEGSWLGFSSQFSQRQAHARTVTPEPLESAFA</sequence>
<protein>
    <submittedName>
        <fullName evidence="2">Uncharacterized protein</fullName>
    </submittedName>
</protein>
<proteinExistence type="predicted"/>
<dbReference type="AlphaFoldDB" id="A0AAD6V343"/>
<name>A0AAD6V343_9AGAR</name>
<evidence type="ECO:0000313" key="2">
    <source>
        <dbReference type="EMBL" id="KAJ7198458.1"/>
    </source>
</evidence>
<accession>A0AAD6V343</accession>
<feature type="region of interest" description="Disordered" evidence="1">
    <location>
        <begin position="152"/>
        <end position="185"/>
    </location>
</feature>
<feature type="compositionally biased region" description="Basic and acidic residues" evidence="1">
    <location>
        <begin position="167"/>
        <end position="176"/>
    </location>
</feature>
<dbReference type="EMBL" id="JARJCW010000072">
    <property type="protein sequence ID" value="KAJ7198458.1"/>
    <property type="molecule type" value="Genomic_DNA"/>
</dbReference>
<gene>
    <name evidence="2" type="ORF">GGX14DRAFT_665560</name>
</gene>